<dbReference type="InterPro" id="IPR035992">
    <property type="entry name" value="Ricin_B-like_lectins"/>
</dbReference>
<dbReference type="GeneID" id="26160276"/>
<dbReference type="Gene3D" id="2.60.120.200">
    <property type="match status" value="1"/>
</dbReference>
<protein>
    <recommendedName>
        <fullName evidence="4">Ricin B lectin domain-containing protein</fullName>
    </recommendedName>
</protein>
<name>A0A4Q5HDN5_9BACE</name>
<dbReference type="Pfam" id="PF13385">
    <property type="entry name" value="Laminin_G_3"/>
    <property type="match status" value="1"/>
</dbReference>
<sequence length="449" mass="50837">MRNIILMMTLCFSSCLCAQEIPLPQKCFPLNGTDSEDIMSGQTADIHGAVHALADRFGTNGKAISFDKEDSYLSFPLVTSGEQGQRELTLTYWLYVSQDSISQAFWTKDQDGNLLFGMKRKGVRAVLDIYHTDNQKNVLPDQQWMWDDSNFNEGKGWYFVALTYSDDGTHFYLVTPKGKMTECYSAFIPDWNLFTSMCIGAVDHIPSTGIDDFKIYDTALSGEQVSILYQFESQFSMGSESLFNVETGIPLYSSTWYFHCVGFQGALQHTLQNQSDLSFLSADAGYALSMTSDVESDNQKWSIYPMKDTAKGRLYTIINIATGMSLSDTREGVFQQVPDNADSQRWCIGQWEGKKQIKSDIGESHDIPLLFEEIYFDKGAGVIRVHIRFPEGENVRIRLTDSQGMLLKELLFSNVQLLERDIRLQINGVCLVIVESDNYRINKKVFVNS</sequence>
<evidence type="ECO:0000256" key="1">
    <source>
        <dbReference type="SAM" id="SignalP"/>
    </source>
</evidence>
<organism evidence="2 3">
    <name type="scientific">Bacteroides intestinalis</name>
    <dbReference type="NCBI Taxonomy" id="329854"/>
    <lineage>
        <taxon>Bacteria</taxon>
        <taxon>Pseudomonadati</taxon>
        <taxon>Bacteroidota</taxon>
        <taxon>Bacteroidia</taxon>
        <taxon>Bacteroidales</taxon>
        <taxon>Bacteroidaceae</taxon>
        <taxon>Bacteroides</taxon>
    </lineage>
</organism>
<dbReference type="AlphaFoldDB" id="A0A4Q5HDN5"/>
<feature type="signal peptide" evidence="1">
    <location>
        <begin position="1"/>
        <end position="18"/>
    </location>
</feature>
<dbReference type="CDD" id="cd00161">
    <property type="entry name" value="beta-trefoil_Ricin-like"/>
    <property type="match status" value="1"/>
</dbReference>
<dbReference type="GO" id="GO:0004553">
    <property type="term" value="F:hydrolase activity, hydrolyzing O-glycosyl compounds"/>
    <property type="evidence" value="ECO:0007669"/>
    <property type="project" value="UniProtKB-ARBA"/>
</dbReference>
<evidence type="ECO:0000313" key="2">
    <source>
        <dbReference type="EMBL" id="RYT79138.1"/>
    </source>
</evidence>
<reference evidence="2 3" key="1">
    <citation type="journal article" date="2019" name="Science, e1252229">
        <title>Invertible promoters mediate bacterial phase variation, antibiotic resistance, and host adaptation in the gut.</title>
        <authorList>
            <person name="Jiang X."/>
            <person name="Hall A.B."/>
            <person name="Arthur T.D."/>
            <person name="Plichta D.R."/>
            <person name="Covington C.T."/>
            <person name="Poyet M."/>
            <person name="Crothers J."/>
            <person name="Moses P.L."/>
            <person name="Tolonen A.C."/>
            <person name="Vlamakis H."/>
            <person name="Alm E.J."/>
            <person name="Xavier R.J."/>
        </authorList>
    </citation>
    <scope>NUCLEOTIDE SEQUENCE [LARGE SCALE GENOMIC DNA]</scope>
    <source>
        <strain evidence="3">bf_0095</strain>
    </source>
</reference>
<dbReference type="EMBL" id="RCXO01000020">
    <property type="protein sequence ID" value="RYT79138.1"/>
    <property type="molecule type" value="Genomic_DNA"/>
</dbReference>
<dbReference type="SUPFAM" id="SSF50370">
    <property type="entry name" value="Ricin B-like lectins"/>
    <property type="match status" value="1"/>
</dbReference>
<dbReference type="RefSeq" id="WP_044155049.1">
    <property type="nucleotide sequence ID" value="NZ_JAJCKC010000008.1"/>
</dbReference>
<dbReference type="SUPFAM" id="SSF49899">
    <property type="entry name" value="Concanavalin A-like lectins/glucanases"/>
    <property type="match status" value="1"/>
</dbReference>
<dbReference type="GO" id="GO:0005975">
    <property type="term" value="P:carbohydrate metabolic process"/>
    <property type="evidence" value="ECO:0007669"/>
    <property type="project" value="UniProtKB-ARBA"/>
</dbReference>
<proteinExistence type="predicted"/>
<dbReference type="Proteomes" id="UP000291191">
    <property type="component" value="Unassembled WGS sequence"/>
</dbReference>
<dbReference type="OrthoDB" id="1030977at2"/>
<accession>A0A4Q5HDN5</accession>
<dbReference type="InterPro" id="IPR013320">
    <property type="entry name" value="ConA-like_dom_sf"/>
</dbReference>
<keyword evidence="3" id="KW-1185">Reference proteome</keyword>
<dbReference type="Gene3D" id="2.80.10.50">
    <property type="match status" value="1"/>
</dbReference>
<keyword evidence="1" id="KW-0732">Signal</keyword>
<gene>
    <name evidence="2" type="ORF">EAJ06_15745</name>
</gene>
<evidence type="ECO:0008006" key="4">
    <source>
        <dbReference type="Google" id="ProtNLM"/>
    </source>
</evidence>
<evidence type="ECO:0000313" key="3">
    <source>
        <dbReference type="Proteomes" id="UP000291191"/>
    </source>
</evidence>
<feature type="chain" id="PRO_5020688228" description="Ricin B lectin domain-containing protein" evidence="1">
    <location>
        <begin position="19"/>
        <end position="449"/>
    </location>
</feature>
<comment type="caution">
    <text evidence="2">The sequence shown here is derived from an EMBL/GenBank/DDBJ whole genome shotgun (WGS) entry which is preliminary data.</text>
</comment>